<organism evidence="2">
    <name type="scientific">marine sediment metagenome</name>
    <dbReference type="NCBI Taxonomy" id="412755"/>
    <lineage>
        <taxon>unclassified sequences</taxon>
        <taxon>metagenomes</taxon>
        <taxon>ecological metagenomes</taxon>
    </lineage>
</organism>
<reference evidence="2" key="1">
    <citation type="journal article" date="2015" name="Nature">
        <title>Complex archaea that bridge the gap between prokaryotes and eukaryotes.</title>
        <authorList>
            <person name="Spang A."/>
            <person name="Saw J.H."/>
            <person name="Jorgensen S.L."/>
            <person name="Zaremba-Niedzwiedzka K."/>
            <person name="Martijn J."/>
            <person name="Lind A.E."/>
            <person name="van Eijk R."/>
            <person name="Schleper C."/>
            <person name="Guy L."/>
            <person name="Ettema T.J."/>
        </authorList>
    </citation>
    <scope>NUCLEOTIDE SEQUENCE</scope>
</reference>
<feature type="region of interest" description="Disordered" evidence="1">
    <location>
        <begin position="244"/>
        <end position="289"/>
    </location>
</feature>
<accession>A0A0F9TDL4</accession>
<evidence type="ECO:0000256" key="1">
    <source>
        <dbReference type="SAM" id="MobiDB-lite"/>
    </source>
</evidence>
<name>A0A0F9TDL4_9ZZZZ</name>
<gene>
    <name evidence="2" type="ORF">LCGC14_0362320</name>
</gene>
<feature type="compositionally biased region" description="Basic and acidic residues" evidence="1">
    <location>
        <begin position="253"/>
        <end position="271"/>
    </location>
</feature>
<comment type="caution">
    <text evidence="2">The sequence shown here is derived from an EMBL/GenBank/DDBJ whole genome shotgun (WGS) entry which is preliminary data.</text>
</comment>
<dbReference type="EMBL" id="LAZR01000282">
    <property type="protein sequence ID" value="KKN77254.1"/>
    <property type="molecule type" value="Genomic_DNA"/>
</dbReference>
<proteinExistence type="predicted"/>
<sequence length="289" mass="31955">MTENGKPQTTEVVVSHVPMEIAEIESQIATAKRYPRDIKVFKDKLMAMANLDQETAEGCYYALPRGGKSVDGPSVRLAEIALSCYGNCAAKADVLSEDDRFIYAMGQCRDLENNVAVQVKVRRRITNKNGKRYNDDMIAVTANAACAIALRNAIFKIVPGAYLKPVFKRCKETAVGKMKSLANRRAEVVTRLTKFGVEVERILYVIGRKSIEEVTFDDVAVLIGLGTAIKDGDTTVEEAFPPNYAEAQNDAAETIRKEQGKEIVGEPKDETPAEDNAEIPDWMKDKDEV</sequence>
<protein>
    <submittedName>
        <fullName evidence="2">Uncharacterized protein</fullName>
    </submittedName>
</protein>
<dbReference type="AlphaFoldDB" id="A0A0F9TDL4"/>
<evidence type="ECO:0000313" key="2">
    <source>
        <dbReference type="EMBL" id="KKN77254.1"/>
    </source>
</evidence>